<dbReference type="InterPro" id="IPR012914">
    <property type="entry name" value="PucR_dom"/>
</dbReference>
<name>A0A4V2SKS1_9BACL</name>
<dbReference type="RefSeq" id="WP_132748003.1">
    <property type="nucleotide sequence ID" value="NZ_SLXK01000051.1"/>
</dbReference>
<comment type="caution">
    <text evidence="3">The sequence shown here is derived from an EMBL/GenBank/DDBJ whole genome shotgun (WGS) entry which is preliminary data.</text>
</comment>
<dbReference type="EMBL" id="SLXK01000051">
    <property type="protein sequence ID" value="TCP20636.1"/>
    <property type="molecule type" value="Genomic_DNA"/>
</dbReference>
<feature type="domain" description="PucR C-terminal helix-turn-helix" evidence="2">
    <location>
        <begin position="459"/>
        <end position="514"/>
    </location>
</feature>
<sequence length="522" mass="59856">MGLTIAGILERPHFSESEVLAGNNGLNRLIKWVHIMEVTEIGQLLNGYELILTTGVGWKENQDLSFSFLQQLIENNASGLCIELGTYTNIIPEKMIKYAEENNFPLIIFKKQVRFVDITHDVNTLLIDVQYKMMSDLERFSNKLNQLLLSTDAFTGIIRLLHNYLNLQVAYFPVEGEAQFVPRIDQSRRETMVKAFQETPLTESKQSIAYKPIEALGHKFADLVVFLNSEGFTEFESLVLDRAATALAQDLLRELYVTEKKKYNERGWVQNWLNGEYHTEAIEQHLSSLAPNFKPNGCVVCFCKSDLLNDETHSTYYSMIIRSICEQQGFFMLSFVEPSAISIILVNKRGADDWKTRVGRIIAKIDETEMAPSQAKSRIDIGIGKWCSILSRLNESYQTAQEAFYMKEKIGTESHLFYEDLHVYRLMPSLSKTGKLEDLISEYLGPVLAYDAKHNGEMLTTLEVLLDANGSKKETAERLFIVRQTLYHRIEKLKELIGDDFMRSEKRLAIELAIYGQKYLKL</sequence>
<keyword evidence="4" id="KW-1185">Reference proteome</keyword>
<proteinExistence type="predicted"/>
<dbReference type="Proteomes" id="UP000295416">
    <property type="component" value="Unassembled WGS sequence"/>
</dbReference>
<gene>
    <name evidence="3" type="ORF">EV207_1512</name>
</gene>
<dbReference type="OrthoDB" id="143422at2"/>
<organism evidence="3 4">
    <name type="scientific">Scopulibacillus darangshiensis</name>
    <dbReference type="NCBI Taxonomy" id="442528"/>
    <lineage>
        <taxon>Bacteria</taxon>
        <taxon>Bacillati</taxon>
        <taxon>Bacillota</taxon>
        <taxon>Bacilli</taxon>
        <taxon>Bacillales</taxon>
        <taxon>Sporolactobacillaceae</taxon>
        <taxon>Scopulibacillus</taxon>
    </lineage>
</organism>
<evidence type="ECO:0000259" key="2">
    <source>
        <dbReference type="Pfam" id="PF13556"/>
    </source>
</evidence>
<dbReference type="PANTHER" id="PTHR33744:SF1">
    <property type="entry name" value="DNA-BINDING TRANSCRIPTIONAL ACTIVATOR ADER"/>
    <property type="match status" value="1"/>
</dbReference>
<dbReference type="Pfam" id="PF07905">
    <property type="entry name" value="PucR"/>
    <property type="match status" value="1"/>
</dbReference>
<evidence type="ECO:0000313" key="4">
    <source>
        <dbReference type="Proteomes" id="UP000295416"/>
    </source>
</evidence>
<dbReference type="Gene3D" id="1.10.10.2840">
    <property type="entry name" value="PucR C-terminal helix-turn-helix domain"/>
    <property type="match status" value="1"/>
</dbReference>
<dbReference type="InterPro" id="IPR042070">
    <property type="entry name" value="PucR_C-HTH_sf"/>
</dbReference>
<reference evidence="3 4" key="1">
    <citation type="submission" date="2019-03" db="EMBL/GenBank/DDBJ databases">
        <title>Genomic Encyclopedia of Type Strains, Phase IV (KMG-IV): sequencing the most valuable type-strain genomes for metagenomic binning, comparative biology and taxonomic classification.</title>
        <authorList>
            <person name="Goeker M."/>
        </authorList>
    </citation>
    <scope>NUCLEOTIDE SEQUENCE [LARGE SCALE GENOMIC DNA]</scope>
    <source>
        <strain evidence="3 4">DSM 19377</strain>
    </source>
</reference>
<evidence type="ECO:0000313" key="3">
    <source>
        <dbReference type="EMBL" id="TCP20636.1"/>
    </source>
</evidence>
<accession>A0A4V2SKS1</accession>
<feature type="domain" description="Purine catabolism PurC-like" evidence="1">
    <location>
        <begin position="8"/>
        <end position="125"/>
    </location>
</feature>
<dbReference type="InterPro" id="IPR025736">
    <property type="entry name" value="PucR_C-HTH_dom"/>
</dbReference>
<evidence type="ECO:0000259" key="1">
    <source>
        <dbReference type="Pfam" id="PF07905"/>
    </source>
</evidence>
<protein>
    <submittedName>
        <fullName evidence="3">Purine catabolism regulator</fullName>
    </submittedName>
</protein>
<dbReference type="InterPro" id="IPR051448">
    <property type="entry name" value="CdaR-like_regulators"/>
</dbReference>
<dbReference type="Pfam" id="PF13556">
    <property type="entry name" value="HTH_30"/>
    <property type="match status" value="1"/>
</dbReference>
<dbReference type="AlphaFoldDB" id="A0A4V2SKS1"/>
<dbReference type="PANTHER" id="PTHR33744">
    <property type="entry name" value="CARBOHYDRATE DIACID REGULATOR"/>
    <property type="match status" value="1"/>
</dbReference>